<dbReference type="Proteomes" id="UP001365542">
    <property type="component" value="Unassembled WGS sequence"/>
</dbReference>
<accession>A0AAV9X3K6</accession>
<dbReference type="EMBL" id="JAVHJO010000011">
    <property type="protein sequence ID" value="KAK6533601.1"/>
    <property type="molecule type" value="Genomic_DNA"/>
</dbReference>
<organism evidence="2 3">
    <name type="scientific">Orbilia ellipsospora</name>
    <dbReference type="NCBI Taxonomy" id="2528407"/>
    <lineage>
        <taxon>Eukaryota</taxon>
        <taxon>Fungi</taxon>
        <taxon>Dikarya</taxon>
        <taxon>Ascomycota</taxon>
        <taxon>Pezizomycotina</taxon>
        <taxon>Orbiliomycetes</taxon>
        <taxon>Orbiliales</taxon>
        <taxon>Orbiliaceae</taxon>
        <taxon>Orbilia</taxon>
    </lineage>
</organism>
<keyword evidence="1" id="KW-1133">Transmembrane helix</keyword>
<sequence>MPKLANENDGRNKDISYDKLKYPLEKSMVSPQLIAYFDEFVCGKPIFPGLLLQPFIVALLALGLIWGSEDTVYRKACALL</sequence>
<keyword evidence="1" id="KW-0472">Membrane</keyword>
<evidence type="ECO:0000256" key="1">
    <source>
        <dbReference type="SAM" id="Phobius"/>
    </source>
</evidence>
<name>A0AAV9X3K6_9PEZI</name>
<keyword evidence="3" id="KW-1185">Reference proteome</keyword>
<gene>
    <name evidence="2" type="ORF">TWF694_002538</name>
</gene>
<proteinExistence type="predicted"/>
<evidence type="ECO:0000313" key="3">
    <source>
        <dbReference type="Proteomes" id="UP001365542"/>
    </source>
</evidence>
<evidence type="ECO:0000313" key="2">
    <source>
        <dbReference type="EMBL" id="KAK6533601.1"/>
    </source>
</evidence>
<feature type="transmembrane region" description="Helical" evidence="1">
    <location>
        <begin position="46"/>
        <end position="66"/>
    </location>
</feature>
<protein>
    <submittedName>
        <fullName evidence="2">Uncharacterized protein</fullName>
    </submittedName>
</protein>
<dbReference type="AlphaFoldDB" id="A0AAV9X3K6"/>
<comment type="caution">
    <text evidence="2">The sequence shown here is derived from an EMBL/GenBank/DDBJ whole genome shotgun (WGS) entry which is preliminary data.</text>
</comment>
<reference evidence="2 3" key="1">
    <citation type="submission" date="2019-10" db="EMBL/GenBank/DDBJ databases">
        <authorList>
            <person name="Palmer J.M."/>
        </authorList>
    </citation>
    <scope>NUCLEOTIDE SEQUENCE [LARGE SCALE GENOMIC DNA]</scope>
    <source>
        <strain evidence="2 3">TWF694</strain>
    </source>
</reference>
<keyword evidence="1" id="KW-0812">Transmembrane</keyword>